<dbReference type="GeneID" id="54357250"/>
<dbReference type="Proteomes" id="UP000504637">
    <property type="component" value="Unplaced"/>
</dbReference>
<dbReference type="RefSeq" id="XP_033461351.1">
    <property type="nucleotide sequence ID" value="XM_033599451.1"/>
</dbReference>
<evidence type="ECO:0000313" key="1">
    <source>
        <dbReference type="Proteomes" id="UP000504637"/>
    </source>
</evidence>
<name>A0A6J3M8J5_9PEZI</name>
<dbReference type="AlphaFoldDB" id="A0A6J3M8J5"/>
<reference evidence="2" key="2">
    <citation type="submission" date="2020-04" db="EMBL/GenBank/DDBJ databases">
        <authorList>
            <consortium name="NCBI Genome Project"/>
        </authorList>
    </citation>
    <scope>NUCLEOTIDE SEQUENCE</scope>
    <source>
        <strain evidence="2">CBS 342.82</strain>
    </source>
</reference>
<reference evidence="2" key="3">
    <citation type="submission" date="2025-08" db="UniProtKB">
        <authorList>
            <consortium name="RefSeq"/>
        </authorList>
    </citation>
    <scope>IDENTIFICATION</scope>
    <source>
        <strain evidence="2">CBS 342.82</strain>
    </source>
</reference>
<evidence type="ECO:0000313" key="2">
    <source>
        <dbReference type="RefSeq" id="XP_033461351.1"/>
    </source>
</evidence>
<accession>A0A6J3M8J5</accession>
<gene>
    <name evidence="2" type="ORF">K489DRAFT_179686</name>
</gene>
<protein>
    <submittedName>
        <fullName evidence="2">Uncharacterized protein</fullName>
    </submittedName>
</protein>
<organism evidence="2">
    <name type="scientific">Dissoconium aciculare CBS 342.82</name>
    <dbReference type="NCBI Taxonomy" id="1314786"/>
    <lineage>
        <taxon>Eukaryota</taxon>
        <taxon>Fungi</taxon>
        <taxon>Dikarya</taxon>
        <taxon>Ascomycota</taxon>
        <taxon>Pezizomycotina</taxon>
        <taxon>Dothideomycetes</taxon>
        <taxon>Dothideomycetidae</taxon>
        <taxon>Mycosphaerellales</taxon>
        <taxon>Dissoconiaceae</taxon>
        <taxon>Dissoconium</taxon>
    </lineage>
</organism>
<reference evidence="2" key="1">
    <citation type="submission" date="2020-01" db="EMBL/GenBank/DDBJ databases">
        <authorList>
            <consortium name="DOE Joint Genome Institute"/>
            <person name="Haridas S."/>
            <person name="Albert R."/>
            <person name="Binder M."/>
            <person name="Bloem J."/>
            <person name="Labutti K."/>
            <person name="Salamov A."/>
            <person name="Andreopoulos B."/>
            <person name="Baker S.E."/>
            <person name="Barry K."/>
            <person name="Bills G."/>
            <person name="Bluhm B.H."/>
            <person name="Cannon C."/>
            <person name="Castanera R."/>
            <person name="Culley D.E."/>
            <person name="Daum C."/>
            <person name="Ezra D."/>
            <person name="Gonzalez J.B."/>
            <person name="Henrissat B."/>
            <person name="Kuo A."/>
            <person name="Liang C."/>
            <person name="Lipzen A."/>
            <person name="Lutzoni F."/>
            <person name="Magnuson J."/>
            <person name="Mondo S."/>
            <person name="Nolan M."/>
            <person name="Ohm R."/>
            <person name="Pangilinan J."/>
            <person name="Park H.-J."/>
            <person name="Ramirez L."/>
            <person name="Alfaro M."/>
            <person name="Sun H."/>
            <person name="Tritt A."/>
            <person name="Yoshinaga Y."/>
            <person name="Zwiers L.-H."/>
            <person name="Turgeon B.G."/>
            <person name="Goodwin S.B."/>
            <person name="Spatafora J.W."/>
            <person name="Crous P.W."/>
            <person name="Grigoriev I.V."/>
        </authorList>
    </citation>
    <scope>NUCLEOTIDE SEQUENCE</scope>
    <source>
        <strain evidence="2">CBS 342.82</strain>
    </source>
</reference>
<sequence length="190" mass="21246">MLINEMCKSMLFSISLASQNRCIEMTFVIGYRDEVQCLHIHEQLACSHLVVTSESSRRGHDVLFCSTIILNRIHKGHMPSGTHFGEIAKPWATVVWIVPSPGKLRGLRGTAVACPRHTQSEWPSVGYGAGSCKSERHCSAEVIMACWRSNSFLAIAVDIDAGGRVRRPQRQWDARKCSHGASNSEIRKWK</sequence>
<proteinExistence type="predicted"/>
<keyword evidence="1" id="KW-1185">Reference proteome</keyword>